<dbReference type="Gene3D" id="1.10.287.70">
    <property type="match status" value="1"/>
</dbReference>
<dbReference type="SMART" id="SM00918">
    <property type="entry name" value="Lig_chan-Glu_bd"/>
    <property type="match status" value="1"/>
</dbReference>
<dbReference type="AlphaFoldDB" id="A0A5S6QKS4"/>
<evidence type="ECO:0000256" key="12">
    <source>
        <dbReference type="ARBA" id="ARBA00023303"/>
    </source>
</evidence>
<evidence type="ECO:0000259" key="14">
    <source>
        <dbReference type="SMART" id="SM00918"/>
    </source>
</evidence>
<proteinExistence type="inferred from homology"/>
<evidence type="ECO:0000256" key="4">
    <source>
        <dbReference type="ARBA" id="ARBA00022475"/>
    </source>
</evidence>
<keyword evidence="7" id="KW-0406">Ion transport</keyword>
<dbReference type="InterPro" id="IPR019594">
    <property type="entry name" value="Glu/Gly-bd"/>
</dbReference>
<keyword evidence="9" id="KW-0675">Receptor</keyword>
<dbReference type="Pfam" id="PF00060">
    <property type="entry name" value="Lig_chan"/>
    <property type="match status" value="1"/>
</dbReference>
<keyword evidence="5 13" id="KW-0812">Transmembrane</keyword>
<keyword evidence="4" id="KW-1003">Cell membrane</keyword>
<dbReference type="Proteomes" id="UP000046395">
    <property type="component" value="Unassembled WGS sequence"/>
</dbReference>
<accession>A0A5S6QKS4</accession>
<evidence type="ECO:0000256" key="7">
    <source>
        <dbReference type="ARBA" id="ARBA00023065"/>
    </source>
</evidence>
<keyword evidence="6 13" id="KW-1133">Transmembrane helix</keyword>
<evidence type="ECO:0000256" key="3">
    <source>
        <dbReference type="ARBA" id="ARBA00022448"/>
    </source>
</evidence>
<evidence type="ECO:0000256" key="5">
    <source>
        <dbReference type="ARBA" id="ARBA00022692"/>
    </source>
</evidence>
<dbReference type="PANTHER" id="PTHR42643">
    <property type="entry name" value="IONOTROPIC RECEPTOR 20A-RELATED"/>
    <property type="match status" value="1"/>
</dbReference>
<reference evidence="16" key="1">
    <citation type="submission" date="2019-12" db="UniProtKB">
        <authorList>
            <consortium name="WormBaseParasite"/>
        </authorList>
    </citation>
    <scope>IDENTIFICATION</scope>
</reference>
<keyword evidence="12" id="KW-0407">Ion channel</keyword>
<evidence type="ECO:0000313" key="16">
    <source>
        <dbReference type="WBParaSite" id="TMUE_2000007785.1"/>
    </source>
</evidence>
<keyword evidence="3" id="KW-0813">Transport</keyword>
<organism evidence="15 16">
    <name type="scientific">Trichuris muris</name>
    <name type="common">Mouse whipworm</name>
    <dbReference type="NCBI Taxonomy" id="70415"/>
    <lineage>
        <taxon>Eukaryota</taxon>
        <taxon>Metazoa</taxon>
        <taxon>Ecdysozoa</taxon>
        <taxon>Nematoda</taxon>
        <taxon>Enoplea</taxon>
        <taxon>Dorylaimia</taxon>
        <taxon>Trichinellida</taxon>
        <taxon>Trichuridae</taxon>
        <taxon>Trichuris</taxon>
    </lineage>
</organism>
<dbReference type="GO" id="GO:0005886">
    <property type="term" value="C:plasma membrane"/>
    <property type="evidence" value="ECO:0007669"/>
    <property type="project" value="UniProtKB-SubCell"/>
</dbReference>
<dbReference type="PANTHER" id="PTHR42643:SF24">
    <property type="entry name" value="IONOTROPIC RECEPTOR 60A"/>
    <property type="match status" value="1"/>
</dbReference>
<keyword evidence="15" id="KW-1185">Reference proteome</keyword>
<evidence type="ECO:0000256" key="13">
    <source>
        <dbReference type="SAM" id="Phobius"/>
    </source>
</evidence>
<evidence type="ECO:0000256" key="11">
    <source>
        <dbReference type="ARBA" id="ARBA00023286"/>
    </source>
</evidence>
<keyword evidence="11" id="KW-1071">Ligand-gated ion channel</keyword>
<evidence type="ECO:0000256" key="6">
    <source>
        <dbReference type="ARBA" id="ARBA00022989"/>
    </source>
</evidence>
<evidence type="ECO:0000256" key="8">
    <source>
        <dbReference type="ARBA" id="ARBA00023136"/>
    </source>
</evidence>
<dbReference type="STRING" id="70415.A0A5S6QKS4"/>
<dbReference type="Pfam" id="PF10613">
    <property type="entry name" value="Lig_chan-Glu_bd"/>
    <property type="match status" value="1"/>
</dbReference>
<keyword evidence="8 13" id="KW-0472">Membrane</keyword>
<dbReference type="SUPFAM" id="SSF53850">
    <property type="entry name" value="Periplasmic binding protein-like II"/>
    <property type="match status" value="1"/>
</dbReference>
<evidence type="ECO:0000256" key="9">
    <source>
        <dbReference type="ARBA" id="ARBA00023170"/>
    </source>
</evidence>
<dbReference type="InterPro" id="IPR001320">
    <property type="entry name" value="Iontro_rcpt_C"/>
</dbReference>
<comment type="subcellular location">
    <subcellularLocation>
        <location evidence="1">Cell membrane</location>
        <topology evidence="1">Multi-pass membrane protein</topology>
    </subcellularLocation>
</comment>
<evidence type="ECO:0000256" key="1">
    <source>
        <dbReference type="ARBA" id="ARBA00004651"/>
    </source>
</evidence>
<dbReference type="WBParaSite" id="TMUE_2000007785.1">
    <property type="protein sequence ID" value="TMUE_2000007785.1"/>
    <property type="gene ID" value="WBGene00290326"/>
</dbReference>
<dbReference type="InterPro" id="IPR052192">
    <property type="entry name" value="Insect_Ionotropic_Sensory_Rcpt"/>
</dbReference>
<protein>
    <submittedName>
        <fullName evidence="16">Lig_chan-Glu_bd domain-containing protein</fullName>
    </submittedName>
</protein>
<feature type="domain" description="Ionotropic glutamate receptor L-glutamate and glycine-binding" evidence="14">
    <location>
        <begin position="84"/>
        <end position="148"/>
    </location>
</feature>
<keyword evidence="10" id="KW-0325">Glycoprotein</keyword>
<feature type="transmembrane region" description="Helical" evidence="13">
    <location>
        <begin position="205"/>
        <end position="224"/>
    </location>
</feature>
<dbReference type="GO" id="GO:0050906">
    <property type="term" value="P:detection of stimulus involved in sensory perception"/>
    <property type="evidence" value="ECO:0007669"/>
    <property type="project" value="UniProtKB-ARBA"/>
</dbReference>
<comment type="similarity">
    <text evidence="2">Belongs to the glutamate-gated ion channel (TC 1.A.10.1) family.</text>
</comment>
<dbReference type="GO" id="GO:0015276">
    <property type="term" value="F:ligand-gated monoatomic ion channel activity"/>
    <property type="evidence" value="ECO:0007669"/>
    <property type="project" value="InterPro"/>
</dbReference>
<name>A0A5S6QKS4_TRIMR</name>
<evidence type="ECO:0000313" key="15">
    <source>
        <dbReference type="Proteomes" id="UP000046395"/>
    </source>
</evidence>
<dbReference type="Gene3D" id="3.40.190.10">
    <property type="entry name" value="Periplasmic binding protein-like II"/>
    <property type="match status" value="1"/>
</dbReference>
<feature type="transmembrane region" description="Helical" evidence="13">
    <location>
        <begin position="268"/>
        <end position="288"/>
    </location>
</feature>
<evidence type="ECO:0000256" key="2">
    <source>
        <dbReference type="ARBA" id="ARBA00008685"/>
    </source>
</evidence>
<sequence>MKYKFLLQLDFLVYESRSAGNSIIFLPFRRNLFSKTYNCAEDCFSTLLRFLLICNGLLMDDSLTVAGASHEETTFKIATFQQWPYVYTSNRSDLTLKPENEWTGIVWDILSEIGKSLNIKYELVNHSFHSIGEFRDGEWTALVGLLQRKEVDLVAAAIDIRPDRLSVMDYSTPLFESDHGVLIRSPDVFTDNTFVILTAVFSRTAWLMLAAYVVASGLIFYGLCKVLKGREEMRCSVVDACWVFFSILLQQGLTTLPKSFTCRMMVAIWWLMSVTLFALFSGHMLIALSSDTVKYPFYTLDELVDLVEYSGYTVITKNSTVTTISLIQMAFQKSLQRLWREMKVNRKWINVTSFEKGKNLVVNNPNMVFISQREPLHILSARDCQVTLAPVALLPLWYAIGYRKGFPLAQLFSERITWFIETGYVQKSRQDYRNAMAAKLINSACYVQLHKGYETPLNLDELQVFLLEYVCKKLVALKDRLQ</sequence>
<evidence type="ECO:0000256" key="10">
    <source>
        <dbReference type="ARBA" id="ARBA00023180"/>
    </source>
</evidence>